<organism evidence="1 2">
    <name type="scientific">Thelephora terrestris</name>
    <dbReference type="NCBI Taxonomy" id="56493"/>
    <lineage>
        <taxon>Eukaryota</taxon>
        <taxon>Fungi</taxon>
        <taxon>Dikarya</taxon>
        <taxon>Basidiomycota</taxon>
        <taxon>Agaricomycotina</taxon>
        <taxon>Agaricomycetes</taxon>
        <taxon>Thelephorales</taxon>
        <taxon>Thelephoraceae</taxon>
        <taxon>Thelephora</taxon>
    </lineage>
</organism>
<dbReference type="AlphaFoldDB" id="A0A9P6H568"/>
<evidence type="ECO:0000313" key="2">
    <source>
        <dbReference type="Proteomes" id="UP000736335"/>
    </source>
</evidence>
<accession>A0A9P6H568</accession>
<dbReference type="Proteomes" id="UP000736335">
    <property type="component" value="Unassembled WGS sequence"/>
</dbReference>
<reference evidence="1" key="1">
    <citation type="journal article" date="2020" name="Nat. Commun.">
        <title>Large-scale genome sequencing of mycorrhizal fungi provides insights into the early evolution of symbiotic traits.</title>
        <authorList>
            <person name="Miyauchi S."/>
            <person name="Kiss E."/>
            <person name="Kuo A."/>
            <person name="Drula E."/>
            <person name="Kohler A."/>
            <person name="Sanchez-Garcia M."/>
            <person name="Morin E."/>
            <person name="Andreopoulos B."/>
            <person name="Barry K.W."/>
            <person name="Bonito G."/>
            <person name="Buee M."/>
            <person name="Carver A."/>
            <person name="Chen C."/>
            <person name="Cichocki N."/>
            <person name="Clum A."/>
            <person name="Culley D."/>
            <person name="Crous P.W."/>
            <person name="Fauchery L."/>
            <person name="Girlanda M."/>
            <person name="Hayes R.D."/>
            <person name="Keri Z."/>
            <person name="LaButti K."/>
            <person name="Lipzen A."/>
            <person name="Lombard V."/>
            <person name="Magnuson J."/>
            <person name="Maillard F."/>
            <person name="Murat C."/>
            <person name="Nolan M."/>
            <person name="Ohm R.A."/>
            <person name="Pangilinan J."/>
            <person name="Pereira M.F."/>
            <person name="Perotto S."/>
            <person name="Peter M."/>
            <person name="Pfister S."/>
            <person name="Riley R."/>
            <person name="Sitrit Y."/>
            <person name="Stielow J.B."/>
            <person name="Szollosi G."/>
            <person name="Zifcakova L."/>
            <person name="Stursova M."/>
            <person name="Spatafora J.W."/>
            <person name="Tedersoo L."/>
            <person name="Vaario L.M."/>
            <person name="Yamada A."/>
            <person name="Yan M."/>
            <person name="Wang P."/>
            <person name="Xu J."/>
            <person name="Bruns T."/>
            <person name="Baldrian P."/>
            <person name="Vilgalys R."/>
            <person name="Dunand C."/>
            <person name="Henrissat B."/>
            <person name="Grigoriev I.V."/>
            <person name="Hibbett D."/>
            <person name="Nagy L.G."/>
            <person name="Martin F.M."/>
        </authorList>
    </citation>
    <scope>NUCLEOTIDE SEQUENCE</scope>
    <source>
        <strain evidence="1">UH-Tt-Lm1</strain>
    </source>
</reference>
<dbReference type="EMBL" id="WIUZ02000020">
    <property type="protein sequence ID" value="KAF9779242.1"/>
    <property type="molecule type" value="Genomic_DNA"/>
</dbReference>
<sequence length="81" mass="8710">MPCNSPSPTFIALQLSPSALRLGVLLVPTATLHTNVHAVPTLPEFPARASRPIDQHQSLRCLLEVTLQTRDGSVVMITGLL</sequence>
<gene>
    <name evidence="1" type="ORF">BJ322DRAFT_450861</name>
</gene>
<comment type="caution">
    <text evidence="1">The sequence shown here is derived from an EMBL/GenBank/DDBJ whole genome shotgun (WGS) entry which is preliminary data.</text>
</comment>
<reference evidence="1" key="2">
    <citation type="submission" date="2020-11" db="EMBL/GenBank/DDBJ databases">
        <authorList>
            <consortium name="DOE Joint Genome Institute"/>
            <person name="Kuo A."/>
            <person name="Miyauchi S."/>
            <person name="Kiss E."/>
            <person name="Drula E."/>
            <person name="Kohler A."/>
            <person name="Sanchez-Garcia M."/>
            <person name="Andreopoulos B."/>
            <person name="Barry K.W."/>
            <person name="Bonito G."/>
            <person name="Buee M."/>
            <person name="Carver A."/>
            <person name="Chen C."/>
            <person name="Cichocki N."/>
            <person name="Clum A."/>
            <person name="Culley D."/>
            <person name="Crous P.W."/>
            <person name="Fauchery L."/>
            <person name="Girlanda M."/>
            <person name="Hayes R."/>
            <person name="Keri Z."/>
            <person name="Labutti K."/>
            <person name="Lipzen A."/>
            <person name="Lombard V."/>
            <person name="Magnuson J."/>
            <person name="Maillard F."/>
            <person name="Morin E."/>
            <person name="Murat C."/>
            <person name="Nolan M."/>
            <person name="Ohm R."/>
            <person name="Pangilinan J."/>
            <person name="Pereira M."/>
            <person name="Perotto S."/>
            <person name="Peter M."/>
            <person name="Riley R."/>
            <person name="Sitrit Y."/>
            <person name="Stielow B."/>
            <person name="Szollosi G."/>
            <person name="Zifcakova L."/>
            <person name="Stursova M."/>
            <person name="Spatafora J.W."/>
            <person name="Tedersoo L."/>
            <person name="Vaario L.-M."/>
            <person name="Yamada A."/>
            <person name="Yan M."/>
            <person name="Wang P."/>
            <person name="Xu J."/>
            <person name="Bruns T."/>
            <person name="Baldrian P."/>
            <person name="Vilgalys R."/>
            <person name="Henrissat B."/>
            <person name="Grigoriev I.V."/>
            <person name="Hibbett D."/>
            <person name="Nagy L.G."/>
            <person name="Martin F.M."/>
        </authorList>
    </citation>
    <scope>NUCLEOTIDE SEQUENCE</scope>
    <source>
        <strain evidence="1">UH-Tt-Lm1</strain>
    </source>
</reference>
<protein>
    <submittedName>
        <fullName evidence="1">Uncharacterized protein</fullName>
    </submittedName>
</protein>
<evidence type="ECO:0000313" key="1">
    <source>
        <dbReference type="EMBL" id="KAF9779242.1"/>
    </source>
</evidence>
<name>A0A9P6H568_9AGAM</name>
<keyword evidence="2" id="KW-1185">Reference proteome</keyword>
<proteinExistence type="predicted"/>